<evidence type="ECO:0000313" key="2">
    <source>
        <dbReference type="Proteomes" id="UP000284120"/>
    </source>
</evidence>
<organism evidence="1 2">
    <name type="scientific">Pedobacter chitinilyticus</name>
    <dbReference type="NCBI Taxonomy" id="2233776"/>
    <lineage>
        <taxon>Bacteria</taxon>
        <taxon>Pseudomonadati</taxon>
        <taxon>Bacteroidota</taxon>
        <taxon>Sphingobacteriia</taxon>
        <taxon>Sphingobacteriales</taxon>
        <taxon>Sphingobacteriaceae</taxon>
        <taxon>Pedobacter</taxon>
    </lineage>
</organism>
<evidence type="ECO:0000313" key="1">
    <source>
        <dbReference type="EMBL" id="RWU10181.1"/>
    </source>
</evidence>
<dbReference type="OrthoDB" id="676759at2"/>
<dbReference type="EMBL" id="SAYW01000001">
    <property type="protein sequence ID" value="RWU10181.1"/>
    <property type="molecule type" value="Genomic_DNA"/>
</dbReference>
<protein>
    <submittedName>
        <fullName evidence="1">Uncharacterized protein</fullName>
    </submittedName>
</protein>
<accession>A0A3S3Q0P1</accession>
<sequence length="81" mass="9352">MNSPHVDFYIIANIDGDEKHIKVIELETTDGVPYYSCYIGETEITQLRNEIYGKWEQLWGNLPPETIELIGEKILEKTTPP</sequence>
<proteinExistence type="predicted"/>
<comment type="caution">
    <text evidence="1">The sequence shown here is derived from an EMBL/GenBank/DDBJ whole genome shotgun (WGS) entry which is preliminary data.</text>
</comment>
<gene>
    <name evidence="1" type="ORF">DPV69_02215</name>
</gene>
<keyword evidence="2" id="KW-1185">Reference proteome</keyword>
<reference evidence="1 2" key="1">
    <citation type="submission" date="2018-06" db="EMBL/GenBank/DDBJ databases">
        <title>Pedobacter endophyticus sp. nov., an endophytic bacterium isolated from a leaf of Triticum aestivum.</title>
        <authorList>
            <person name="Zhang L."/>
        </authorList>
    </citation>
    <scope>NUCLEOTIDE SEQUENCE [LARGE SCALE GENOMIC DNA]</scope>
    <source>
        <strain evidence="1 2">CM134L-2</strain>
    </source>
</reference>
<name>A0A3S3Q0P1_9SPHI</name>
<dbReference type="AlphaFoldDB" id="A0A3S3Q0P1"/>
<dbReference type="RefSeq" id="WP_113645675.1">
    <property type="nucleotide sequence ID" value="NZ_QMHN01000001.1"/>
</dbReference>
<dbReference type="Proteomes" id="UP000284120">
    <property type="component" value="Unassembled WGS sequence"/>
</dbReference>